<protein>
    <submittedName>
        <fullName evidence="2">Uncharacterized protein</fullName>
    </submittedName>
</protein>
<dbReference type="EMBL" id="WBSM01000001">
    <property type="protein sequence ID" value="KAB8289338.1"/>
    <property type="molecule type" value="Genomic_DNA"/>
</dbReference>
<dbReference type="RefSeq" id="WP_152357497.1">
    <property type="nucleotide sequence ID" value="NZ_WBSM01000001.1"/>
</dbReference>
<dbReference type="Proteomes" id="UP000482084">
    <property type="component" value="Unassembled WGS sequence"/>
</dbReference>
<sequence>MTDTSILEGVAGYIQQSLGDSPNKPNHLVMTALLGEALEAEDCEIVRRPAAEPADTIGDKPSSPCGDEDPYDDIPRPDACLIREYRSLLAIAHRTIAHIERHAVANGQIDLAAHTNRAGFSLIQAVDAVNNLALLDDTLEDLQ</sequence>
<dbReference type="Proteomes" id="UP000469943">
    <property type="component" value="Unassembled WGS sequence"/>
</dbReference>
<accession>A0A6L4X3L5</accession>
<feature type="region of interest" description="Disordered" evidence="1">
    <location>
        <begin position="48"/>
        <end position="73"/>
    </location>
</feature>
<organism evidence="2 5">
    <name type="scientific">Bifidobacterium ramosum</name>
    <dbReference type="NCBI Taxonomy" id="1798158"/>
    <lineage>
        <taxon>Bacteria</taxon>
        <taxon>Bacillati</taxon>
        <taxon>Actinomycetota</taxon>
        <taxon>Actinomycetes</taxon>
        <taxon>Bifidobacteriales</taxon>
        <taxon>Bifidobacteriaceae</taxon>
        <taxon>Bifidobacterium</taxon>
    </lineage>
</organism>
<gene>
    <name evidence="2" type="ORF">DSM100688_0418</name>
    <name evidence="3" type="ORF">GFD24_02100</name>
</gene>
<name>A0A6L4X3L5_9BIFI</name>
<evidence type="ECO:0000313" key="2">
    <source>
        <dbReference type="EMBL" id="KAB8289338.1"/>
    </source>
</evidence>
<evidence type="ECO:0000313" key="4">
    <source>
        <dbReference type="Proteomes" id="UP000469943"/>
    </source>
</evidence>
<dbReference type="AlphaFoldDB" id="A0A6L4X3L5"/>
<evidence type="ECO:0000313" key="5">
    <source>
        <dbReference type="Proteomes" id="UP000482084"/>
    </source>
</evidence>
<evidence type="ECO:0000256" key="1">
    <source>
        <dbReference type="SAM" id="MobiDB-lite"/>
    </source>
</evidence>
<comment type="caution">
    <text evidence="2">The sequence shown here is derived from an EMBL/GenBank/DDBJ whole genome shotgun (WGS) entry which is preliminary data.</text>
</comment>
<reference evidence="3 4" key="1">
    <citation type="submission" date="2019-10" db="EMBL/GenBank/DDBJ databases">
        <title>Bifidobacterium from non-human primates.</title>
        <authorList>
            <person name="Modesto M."/>
        </authorList>
    </citation>
    <scope>NUCLEOTIDE SEQUENCE [LARGE SCALE GENOMIC DNA]</scope>
    <source>
        <strain evidence="3 4">TREM</strain>
    </source>
</reference>
<dbReference type="EMBL" id="WHZX01000001">
    <property type="protein sequence ID" value="NEG71036.1"/>
    <property type="molecule type" value="Genomic_DNA"/>
</dbReference>
<proteinExistence type="predicted"/>
<evidence type="ECO:0000313" key="3">
    <source>
        <dbReference type="EMBL" id="NEG71036.1"/>
    </source>
</evidence>
<keyword evidence="5" id="KW-1185">Reference proteome</keyword>
<reference evidence="2 5" key="2">
    <citation type="submission" date="2019-10" db="EMBL/GenBank/DDBJ databases">
        <title>Characterization of the phylogenetic diversity of two novel species belonging to the genus Bifidobacterium: Bifidobacterium cebidarum sp. nov. and Bifidobacterium leontopitheci sp. nov.</title>
        <authorList>
            <person name="Lugli G.A."/>
            <person name="Duranti S."/>
            <person name="Milani C."/>
            <person name="Turroni F."/>
            <person name="Ventura M."/>
        </authorList>
    </citation>
    <scope>NUCLEOTIDE SEQUENCE [LARGE SCALE GENOMIC DNA]</scope>
    <source>
        <strain evidence="2 5">DSM 100688</strain>
    </source>
</reference>